<evidence type="ECO:0000256" key="1">
    <source>
        <dbReference type="SAM" id="MobiDB-lite"/>
    </source>
</evidence>
<sequence>MDSIKNITHQTSRRPLRGTGTNKSVWGSLKIEFPPFGWKVSFLISCCSFNRWENGRVIKSRHRVVGNEQLNAFQGLDTLRNQLETALHYTKTGI</sequence>
<keyword evidence="3" id="KW-1185">Reference proteome</keyword>
<dbReference type="Proteomes" id="UP001054837">
    <property type="component" value="Unassembled WGS sequence"/>
</dbReference>
<accession>A0AAV4U2Q8</accession>
<feature type="compositionally biased region" description="Polar residues" evidence="1">
    <location>
        <begin position="1"/>
        <end position="10"/>
    </location>
</feature>
<gene>
    <name evidence="2" type="ORF">CDAR_611631</name>
</gene>
<dbReference type="EMBL" id="BPLQ01010629">
    <property type="protein sequence ID" value="GIY52071.1"/>
    <property type="molecule type" value="Genomic_DNA"/>
</dbReference>
<reference evidence="2 3" key="1">
    <citation type="submission" date="2021-06" db="EMBL/GenBank/DDBJ databases">
        <title>Caerostris darwini draft genome.</title>
        <authorList>
            <person name="Kono N."/>
            <person name="Arakawa K."/>
        </authorList>
    </citation>
    <scope>NUCLEOTIDE SEQUENCE [LARGE SCALE GENOMIC DNA]</scope>
</reference>
<dbReference type="AlphaFoldDB" id="A0AAV4U2Q8"/>
<comment type="caution">
    <text evidence="2">The sequence shown here is derived from an EMBL/GenBank/DDBJ whole genome shotgun (WGS) entry which is preliminary data.</text>
</comment>
<feature type="region of interest" description="Disordered" evidence="1">
    <location>
        <begin position="1"/>
        <end position="21"/>
    </location>
</feature>
<evidence type="ECO:0000313" key="2">
    <source>
        <dbReference type="EMBL" id="GIY52071.1"/>
    </source>
</evidence>
<name>A0AAV4U2Q8_9ARAC</name>
<protein>
    <submittedName>
        <fullName evidence="2">Uncharacterized protein</fullName>
    </submittedName>
</protein>
<organism evidence="2 3">
    <name type="scientific">Caerostris darwini</name>
    <dbReference type="NCBI Taxonomy" id="1538125"/>
    <lineage>
        <taxon>Eukaryota</taxon>
        <taxon>Metazoa</taxon>
        <taxon>Ecdysozoa</taxon>
        <taxon>Arthropoda</taxon>
        <taxon>Chelicerata</taxon>
        <taxon>Arachnida</taxon>
        <taxon>Araneae</taxon>
        <taxon>Araneomorphae</taxon>
        <taxon>Entelegynae</taxon>
        <taxon>Araneoidea</taxon>
        <taxon>Araneidae</taxon>
        <taxon>Caerostris</taxon>
    </lineage>
</organism>
<evidence type="ECO:0000313" key="3">
    <source>
        <dbReference type="Proteomes" id="UP001054837"/>
    </source>
</evidence>
<proteinExistence type="predicted"/>